<dbReference type="Proteomes" id="UP000319949">
    <property type="component" value="Unassembled WGS sequence"/>
</dbReference>
<accession>A0A560D551</accession>
<evidence type="ECO:0000313" key="1">
    <source>
        <dbReference type="EMBL" id="TWA92237.1"/>
    </source>
</evidence>
<organism evidence="1 2">
    <name type="scientific">Bradyrhizobium stylosanthis</name>
    <dbReference type="NCBI Taxonomy" id="1803665"/>
    <lineage>
        <taxon>Bacteria</taxon>
        <taxon>Pseudomonadati</taxon>
        <taxon>Pseudomonadota</taxon>
        <taxon>Alphaproteobacteria</taxon>
        <taxon>Hyphomicrobiales</taxon>
        <taxon>Nitrobacteraceae</taxon>
        <taxon>Bradyrhizobium</taxon>
    </lineage>
</organism>
<dbReference type="AlphaFoldDB" id="A0A560D551"/>
<dbReference type="EMBL" id="VITK01000011">
    <property type="protein sequence ID" value="TWA92237.1"/>
    <property type="molecule type" value="Genomic_DNA"/>
</dbReference>
<evidence type="ECO:0000313" key="2">
    <source>
        <dbReference type="Proteomes" id="UP000319949"/>
    </source>
</evidence>
<gene>
    <name evidence="1" type="ORF">FBZ96_11130</name>
</gene>
<reference evidence="1 2" key="1">
    <citation type="submission" date="2019-06" db="EMBL/GenBank/DDBJ databases">
        <title>Genomic Encyclopedia of Type Strains, Phase IV (KMG-V): Genome sequencing to study the core and pangenomes of soil and plant-associated prokaryotes.</title>
        <authorList>
            <person name="Whitman W."/>
        </authorList>
    </citation>
    <scope>NUCLEOTIDE SEQUENCE [LARGE SCALE GENOMIC DNA]</scope>
    <source>
        <strain evidence="1 2">BR 510</strain>
    </source>
</reference>
<protein>
    <submittedName>
        <fullName evidence="1">Uncharacterized protein</fullName>
    </submittedName>
</protein>
<name>A0A560D551_9BRAD</name>
<comment type="caution">
    <text evidence="1">The sequence shown here is derived from an EMBL/GenBank/DDBJ whole genome shotgun (WGS) entry which is preliminary data.</text>
</comment>
<keyword evidence="2" id="KW-1185">Reference proteome</keyword>
<dbReference type="RefSeq" id="WP_145669252.1">
    <property type="nucleotide sequence ID" value="NZ_VITK01000011.1"/>
</dbReference>
<proteinExistence type="predicted"/>
<dbReference type="OrthoDB" id="1433435at2"/>
<sequence>MRQIRVGEQIHGSVVQSRGIFVGVVGYEQRSTYVARKLPRDVKVLMCRYLSVEKFSYHENVKLGKDLGWTGIDPGQVASILDREIRSQLSEEQGSIALGIDISSMQRTTIAEIISFLMRSELSPQIDIYLYYADAAFAPPDMYPPVKESTPIHLDFCAPPLWADTPTKLVLGLGYEAGRSIAAVEEFEVSSGWLFFPTGGDPRYEGCVEEANALLLSAKDRFFVVKYNIYQPIELIALLNKVISRDILIGRPVIVPFGPKIFSFCAMIVAQQYKPRTTIWRMSGGSADALSDRHASGGILTLRLMIGEPNLPMS</sequence>